<comment type="caution">
    <text evidence="1">The sequence shown here is derived from an EMBL/GenBank/DDBJ whole genome shotgun (WGS) entry which is preliminary data.</text>
</comment>
<protein>
    <submittedName>
        <fullName evidence="1">Uncharacterized protein</fullName>
    </submittedName>
</protein>
<evidence type="ECO:0000313" key="1">
    <source>
        <dbReference type="EMBL" id="MBB5429141.1"/>
    </source>
</evidence>
<proteinExistence type="predicted"/>
<reference evidence="1 2" key="1">
    <citation type="submission" date="2020-08" db="EMBL/GenBank/DDBJ databases">
        <title>Genomic Encyclopedia of Type Strains, Phase IV (KMG-V): Genome sequencing to study the core and pangenomes of soil and plant-associated prokaryotes.</title>
        <authorList>
            <person name="Whitman W."/>
        </authorList>
    </citation>
    <scope>NUCLEOTIDE SEQUENCE [LARGE SCALE GENOMIC DNA]</scope>
    <source>
        <strain evidence="1 2">JPY158</strain>
    </source>
</reference>
<sequence length="63" mass="7519">MEHANHSLTLTATGTAMQIRNGQPEFLTDIRKRYAVRGRFRKRKIIYDRPRFCNAEWMHGWLA</sequence>
<gene>
    <name evidence="1" type="ORF">HDG40_007338</name>
</gene>
<dbReference type="AlphaFoldDB" id="A0A7W8QGG9"/>
<accession>A0A7W8QGG9</accession>
<organism evidence="1 2">
    <name type="scientific">Paraburkholderia atlantica</name>
    <dbReference type="NCBI Taxonomy" id="2654982"/>
    <lineage>
        <taxon>Bacteria</taxon>
        <taxon>Pseudomonadati</taxon>
        <taxon>Pseudomonadota</taxon>
        <taxon>Betaproteobacteria</taxon>
        <taxon>Burkholderiales</taxon>
        <taxon>Burkholderiaceae</taxon>
        <taxon>Paraburkholderia</taxon>
    </lineage>
</organism>
<dbReference type="EMBL" id="JACHDD010000020">
    <property type="protein sequence ID" value="MBB5429141.1"/>
    <property type="molecule type" value="Genomic_DNA"/>
</dbReference>
<name>A0A7W8QGG9_PARAM</name>
<dbReference type="Proteomes" id="UP000592780">
    <property type="component" value="Unassembled WGS sequence"/>
</dbReference>
<keyword evidence="2" id="KW-1185">Reference proteome</keyword>
<evidence type="ECO:0000313" key="2">
    <source>
        <dbReference type="Proteomes" id="UP000592780"/>
    </source>
</evidence>